<proteinExistence type="predicted"/>
<gene>
    <name evidence="1" type="primary">Mtor</name>
    <name evidence="1" type="ORF">T03_11326</name>
</gene>
<reference evidence="1 2" key="1">
    <citation type="submission" date="2015-01" db="EMBL/GenBank/DDBJ databases">
        <title>Evolution of Trichinella species and genotypes.</title>
        <authorList>
            <person name="Korhonen P.K."/>
            <person name="Edoardo P."/>
            <person name="Giuseppe L.R."/>
            <person name="Gasser R.B."/>
        </authorList>
    </citation>
    <scope>NUCLEOTIDE SEQUENCE [LARGE SCALE GENOMIC DNA]</scope>
    <source>
        <strain evidence="1">ISS120</strain>
    </source>
</reference>
<accession>A0A0V1CTW4</accession>
<keyword evidence="1" id="KW-0418">Kinase</keyword>
<dbReference type="EMBL" id="JYDI01000099">
    <property type="protein sequence ID" value="KRY52730.1"/>
    <property type="molecule type" value="Genomic_DNA"/>
</dbReference>
<comment type="caution">
    <text evidence="1">The sequence shown here is derived from an EMBL/GenBank/DDBJ whole genome shotgun (WGS) entry which is preliminary data.</text>
</comment>
<protein>
    <submittedName>
        <fullName evidence="1">Serine/threonine-protein kinase mTOR</fullName>
    </submittedName>
</protein>
<dbReference type="SUPFAM" id="SSF48371">
    <property type="entry name" value="ARM repeat"/>
    <property type="match status" value="1"/>
</dbReference>
<dbReference type="Proteomes" id="UP000054653">
    <property type="component" value="Unassembled WGS sequence"/>
</dbReference>
<evidence type="ECO:0000313" key="1">
    <source>
        <dbReference type="EMBL" id="KRY52730.1"/>
    </source>
</evidence>
<dbReference type="InterPro" id="IPR016024">
    <property type="entry name" value="ARM-type_fold"/>
</dbReference>
<keyword evidence="1" id="KW-0808">Transferase</keyword>
<name>A0A0V1CTW4_TRIBR</name>
<keyword evidence="2" id="KW-1185">Reference proteome</keyword>
<dbReference type="AlphaFoldDB" id="A0A0V1CTW4"/>
<dbReference type="GO" id="GO:0016301">
    <property type="term" value="F:kinase activity"/>
    <property type="evidence" value="ECO:0007669"/>
    <property type="project" value="UniProtKB-KW"/>
</dbReference>
<organism evidence="1 2">
    <name type="scientific">Trichinella britovi</name>
    <name type="common">Parasitic roundworm</name>
    <dbReference type="NCBI Taxonomy" id="45882"/>
    <lineage>
        <taxon>Eukaryota</taxon>
        <taxon>Metazoa</taxon>
        <taxon>Ecdysozoa</taxon>
        <taxon>Nematoda</taxon>
        <taxon>Enoplea</taxon>
        <taxon>Dorylaimia</taxon>
        <taxon>Trichinellida</taxon>
        <taxon>Trichinellidae</taxon>
        <taxon>Trichinella</taxon>
    </lineage>
</organism>
<sequence>MLLTTSTKKSKTRPIAHQIRPPPISAICFRTSVLCHRSSGSNVAATVAQITENDAEYINSFFCIKMTAPAEYFLQRLCTKDEFARIQAAYDLYWYVKCELTEVPQEVANAFREKFDFIIPELLTSNISGERSAAIYAIACLAQGDASFSNVAPTNLRQTNPAGVASIRFHRYTHYLRNILPSSDANLVQLAVRAGAHLALRLSNLYTTEYVYFELKRATEWLQSASTDRTDNQRAAEAIRAALVVTTQRETKLEQKIHWHKQCYNEANRFFEEARSSHANVREDRVHGGLLVLNELLRNANSRWEELPKDFDFKERFTDLQEDVIAPLVSPSYFMNYESRNCRLKIAEEFNEICSNVTWCCSSTKASYNVQLQLALLCRLAAFDPQKFLAINFDDAVNYLWSCMTREKLRPDCLVAIGLFFMALKEEMVPYLPKLACYEITTKIPSLKKIIEQGLLEQIYSVLLQQKMPNLLTLLQPIEPPTKPVTVEFV</sequence>
<evidence type="ECO:0000313" key="2">
    <source>
        <dbReference type="Proteomes" id="UP000054653"/>
    </source>
</evidence>